<dbReference type="Pfam" id="PF01063">
    <property type="entry name" value="Aminotran_4"/>
    <property type="match status" value="1"/>
</dbReference>
<dbReference type="GeneID" id="66710020"/>
<organism evidence="1 2">
    <name type="scientific">Prevotella denticola</name>
    <dbReference type="NCBI Taxonomy" id="28129"/>
    <lineage>
        <taxon>Bacteria</taxon>
        <taxon>Pseudomonadati</taxon>
        <taxon>Bacteroidota</taxon>
        <taxon>Bacteroidia</taxon>
        <taxon>Bacteroidales</taxon>
        <taxon>Prevotellaceae</taxon>
        <taxon>Prevotella</taxon>
    </lineage>
</organism>
<dbReference type="GO" id="GO:0016829">
    <property type="term" value="F:lyase activity"/>
    <property type="evidence" value="ECO:0007669"/>
    <property type="project" value="UniProtKB-KW"/>
</dbReference>
<keyword evidence="1" id="KW-0456">Lyase</keyword>
<dbReference type="Gene3D" id="3.20.10.10">
    <property type="entry name" value="D-amino Acid Aminotransferase, subunit A, domain 2"/>
    <property type="match status" value="1"/>
</dbReference>
<dbReference type="RefSeq" id="WP_025067018.1">
    <property type="nucleotide sequence ID" value="NZ_CAJPSO010000005.1"/>
</dbReference>
<keyword evidence="1" id="KW-0032">Aminotransferase</keyword>
<dbReference type="AlphaFoldDB" id="A0A379E1V8"/>
<evidence type="ECO:0000313" key="2">
    <source>
        <dbReference type="Proteomes" id="UP000255469"/>
    </source>
</evidence>
<accession>A0A379E1V8</accession>
<dbReference type="InterPro" id="IPR001544">
    <property type="entry name" value="Aminotrans_IV"/>
</dbReference>
<proteinExistence type="predicted"/>
<dbReference type="InterPro" id="IPR036038">
    <property type="entry name" value="Aminotransferase-like"/>
</dbReference>
<dbReference type="InterPro" id="IPR043131">
    <property type="entry name" value="BCAT-like_N"/>
</dbReference>
<name>A0A379E1V8_9BACT</name>
<dbReference type="SUPFAM" id="SSF56752">
    <property type="entry name" value="D-aminoacid aminotransferase-like PLP-dependent enzymes"/>
    <property type="match status" value="1"/>
</dbReference>
<reference evidence="1 2" key="1">
    <citation type="submission" date="2018-06" db="EMBL/GenBank/DDBJ databases">
        <authorList>
            <consortium name="Pathogen Informatics"/>
            <person name="Doyle S."/>
        </authorList>
    </citation>
    <scope>NUCLEOTIDE SEQUENCE [LARGE SCALE GENOMIC DNA]</scope>
    <source>
        <strain evidence="1 2">NCTC13067</strain>
    </source>
</reference>
<dbReference type="EMBL" id="UGTM01000001">
    <property type="protein sequence ID" value="SUB86400.1"/>
    <property type="molecule type" value="Genomic_DNA"/>
</dbReference>
<dbReference type="Proteomes" id="UP000255469">
    <property type="component" value="Unassembled WGS sequence"/>
</dbReference>
<dbReference type="GO" id="GO:0008483">
    <property type="term" value="F:transaminase activity"/>
    <property type="evidence" value="ECO:0007669"/>
    <property type="project" value="UniProtKB-KW"/>
</dbReference>
<keyword evidence="1" id="KW-0808">Transferase</keyword>
<gene>
    <name evidence="1" type="ORF">NCTC13067_00032</name>
</gene>
<dbReference type="InterPro" id="IPR043132">
    <property type="entry name" value="BCAT-like_C"/>
</dbReference>
<protein>
    <submittedName>
        <fullName evidence="1">Branched-chain amino acid aminotransferase/4-amino-4-deoxychorismate lyase</fullName>
    </submittedName>
</protein>
<evidence type="ECO:0000313" key="1">
    <source>
        <dbReference type="EMBL" id="SUB86400.1"/>
    </source>
</evidence>
<sequence length="205" mass="23379">MSRYIETMRVVDGHVCNLVYHEQRMNRTYREALGMAGCVRIADVLKSVSLPMGCSKLRFVYDKEGIHDLTCMPYAPRQINSLRLVYDNGISYSYKCADRSALDRLKKRQGDCDEILIIRDNHLTDTSYTNIALCDGEQWFTPAAPLLCGTMRQSLLDSGLLQERDILVTDLPRYRQISLINAMLPLGTTVLPVDRIIQRTDAEDI</sequence>
<dbReference type="Gene3D" id="3.30.470.10">
    <property type="match status" value="1"/>
</dbReference>